<accession>A0A6P7PB39</accession>
<organism evidence="6 7">
    <name type="scientific">Betta splendens</name>
    <name type="common">Siamese fighting fish</name>
    <dbReference type="NCBI Taxonomy" id="158456"/>
    <lineage>
        <taxon>Eukaryota</taxon>
        <taxon>Metazoa</taxon>
        <taxon>Chordata</taxon>
        <taxon>Craniata</taxon>
        <taxon>Vertebrata</taxon>
        <taxon>Euteleostomi</taxon>
        <taxon>Actinopterygii</taxon>
        <taxon>Neopterygii</taxon>
        <taxon>Teleostei</taxon>
        <taxon>Neoteleostei</taxon>
        <taxon>Acanthomorphata</taxon>
        <taxon>Anabantaria</taxon>
        <taxon>Anabantiformes</taxon>
        <taxon>Anabantoidei</taxon>
        <taxon>Osphronemidae</taxon>
        <taxon>Betta</taxon>
    </lineage>
</organism>
<evidence type="ECO:0000259" key="5">
    <source>
        <dbReference type="Pfam" id="PF12734"/>
    </source>
</evidence>
<dbReference type="OrthoDB" id="8954100at2759"/>
<evidence type="ECO:0000256" key="4">
    <source>
        <dbReference type="SAM" id="MobiDB-lite"/>
    </source>
</evidence>
<keyword evidence="3" id="KW-0472">Membrane</keyword>
<protein>
    <submittedName>
        <fullName evidence="7">Cysteine-rich and transmembrane domain-containing protein 1-like</fullName>
    </submittedName>
</protein>
<dbReference type="InterPro" id="IPR028144">
    <property type="entry name" value="CYSTM_dom"/>
</dbReference>
<gene>
    <name evidence="7" type="primary">LOC114869387</name>
</gene>
<evidence type="ECO:0000313" key="7">
    <source>
        <dbReference type="RefSeq" id="XP_029029431.1"/>
    </source>
</evidence>
<dbReference type="RefSeq" id="XP_029029431.1">
    <property type="nucleotide sequence ID" value="XM_029173598.3"/>
</dbReference>
<dbReference type="InParanoid" id="A0A6P7PB39"/>
<feature type="domain" description="Cysteine-rich transmembrane" evidence="5">
    <location>
        <begin position="100"/>
        <end position="126"/>
    </location>
</feature>
<proteinExistence type="inferred from homology"/>
<sequence>MSSDPPPPYRTHFPEGASAPGFTPALSSQPAAFASSSYQIFPQTYTGGDQSFYQGCPGAFVSQPGYQGYHSGAPGAAYRWDGSKPYAEPPKHTVFMMGPQDQHHGMKDSCLKVCSALLCCCCLWDMFTSHLCCPLTSDLH</sequence>
<dbReference type="GeneID" id="114869387"/>
<dbReference type="KEGG" id="bspl:114869387"/>
<dbReference type="AlphaFoldDB" id="A0A6P7PB39"/>
<evidence type="ECO:0000256" key="2">
    <source>
        <dbReference type="ARBA" id="ARBA00009444"/>
    </source>
</evidence>
<evidence type="ECO:0000313" key="6">
    <source>
        <dbReference type="Proteomes" id="UP000515150"/>
    </source>
</evidence>
<comment type="subcellular location">
    <subcellularLocation>
        <location evidence="1">Membrane</location>
    </subcellularLocation>
</comment>
<keyword evidence="6" id="KW-1185">Reference proteome</keyword>
<evidence type="ECO:0000256" key="3">
    <source>
        <dbReference type="ARBA" id="ARBA00023136"/>
    </source>
</evidence>
<comment type="similarity">
    <text evidence="2">Belongs to the CYSTM1 family.</text>
</comment>
<dbReference type="Pfam" id="PF12734">
    <property type="entry name" value="CYSTM"/>
    <property type="match status" value="1"/>
</dbReference>
<evidence type="ECO:0000256" key="1">
    <source>
        <dbReference type="ARBA" id="ARBA00004370"/>
    </source>
</evidence>
<name>A0A6P7PB39_BETSP</name>
<dbReference type="Proteomes" id="UP000515150">
    <property type="component" value="Chromosome 14"/>
</dbReference>
<feature type="region of interest" description="Disordered" evidence="4">
    <location>
        <begin position="1"/>
        <end position="21"/>
    </location>
</feature>
<reference evidence="7" key="1">
    <citation type="submission" date="2025-08" db="UniProtKB">
        <authorList>
            <consortium name="RefSeq"/>
        </authorList>
    </citation>
    <scope>IDENTIFICATION</scope>
</reference>